<dbReference type="RefSeq" id="WP_073033080.1">
    <property type="nucleotide sequence ID" value="NZ_FQXJ01000032.1"/>
</dbReference>
<gene>
    <name evidence="8" type="ORF">SAMN02746098_04969</name>
</gene>
<dbReference type="Gene3D" id="3.40.50.300">
    <property type="entry name" value="P-loop containing nucleotide triphosphate hydrolases"/>
    <property type="match status" value="1"/>
</dbReference>
<evidence type="ECO:0000256" key="5">
    <source>
        <dbReference type="ARBA" id="ARBA00023251"/>
    </source>
</evidence>
<dbReference type="PANTHER" id="PTHR43261:SF1">
    <property type="entry name" value="RIBOSOME-RELEASING FACTOR 2, MITOCHONDRIAL"/>
    <property type="match status" value="1"/>
</dbReference>
<dbReference type="InterPro" id="IPR000795">
    <property type="entry name" value="T_Tr_GTP-bd_dom"/>
</dbReference>
<dbReference type="InterPro" id="IPR014721">
    <property type="entry name" value="Ribsml_uS5_D2-typ_fold_subgr"/>
</dbReference>
<organism evidence="8 9">
    <name type="scientific">Desulfosporosinus lacus DSM 15449</name>
    <dbReference type="NCBI Taxonomy" id="1121420"/>
    <lineage>
        <taxon>Bacteria</taxon>
        <taxon>Bacillati</taxon>
        <taxon>Bacillota</taxon>
        <taxon>Clostridia</taxon>
        <taxon>Eubacteriales</taxon>
        <taxon>Desulfitobacteriaceae</taxon>
        <taxon>Desulfosporosinus</taxon>
    </lineage>
</organism>
<sequence>MGKLVIGILAHVDAGKTTLSESLLYLSGKIGRLGRVDNKDAYLDTYDLERARGITIFSKQAIFEIGETQITLLDTPGHVDFSAEMERTLQVLDYAILVISGADGVQGHTKTLWRLLHTYRIPVFLFINKMDQNGTDKDKLMKELKNQLDDGCIEFGEVQTEDFYDQLAMCEEIMMETFLATGHIETSQIKRAVTGRKVFPCFFGSALKLEGVEQFMQGIVKYAMTPSYPDQFGAKIFKVARDEQGNRLTYMKLTGGRLKVKDVLTNKIWKEKVNQIRIYSGQKFEAVNEIEAGSVCSVTGLSQARPGEGLGIEEASDTPVLEPVLSYQILLPQGCDPRVMLPKLRQIEEEEPELHIGWDEQLQEIQAQIMGEVQIEILQSLIQSRFGVGVAFDEGRIVYKETIANVVEGVGHFEPLRHYAEVHLILTPGEPGSGLQFGAECSEDSLSKSWQRLILTHLEEKAHKGVLTGAAITDMKITLVSGRAHNKHTDGGDFREATYRAVRQGLKEAKSILLEPFYAFQLELPAKMVGRAMSDIEKMDGTCEISETNGETAVLMGSAPVVTMRNYQKEVMAYTKGLGRLFCSLKGYEPCHNADEVIENTGYDSERDLVNPTGSVFCAHGSGFLVEWDAVKDYMHVESYLRQEDSSIETALNQASYTEERWISLEEIDQIINKTFYANQGKKSAWKTRKTARDSYYEPVTYVGEKENKEEYLLVDGYNIIHAWPELKELAEDNMDGARMKLIDTLSNYQGIRKCRIIVVFDAYRVQGHFEEVMDYHNIHLVYTREAQTADQYIEKFAYVNQKKYNITVATSDGLQQLIIRGAGGALLSARELKVEIEGANERLKQEYQEAKGIDRNYLVDALSPVAKQQIKEIVNKENDQ</sequence>
<feature type="coiled-coil region" evidence="6">
    <location>
        <begin position="827"/>
        <end position="857"/>
    </location>
</feature>
<keyword evidence="5" id="KW-0046">Antibiotic resistance</keyword>
<dbReference type="Pfam" id="PF00679">
    <property type="entry name" value="EFG_C"/>
    <property type="match status" value="1"/>
</dbReference>
<dbReference type="Gene3D" id="3.30.230.10">
    <property type="match status" value="1"/>
</dbReference>
<dbReference type="SUPFAM" id="SSF52540">
    <property type="entry name" value="P-loop containing nucleoside triphosphate hydrolases"/>
    <property type="match status" value="1"/>
</dbReference>
<dbReference type="EMBL" id="FQXJ01000032">
    <property type="protein sequence ID" value="SHI99115.1"/>
    <property type="molecule type" value="Genomic_DNA"/>
</dbReference>
<dbReference type="SUPFAM" id="SSF54211">
    <property type="entry name" value="Ribosomal protein S5 domain 2-like"/>
    <property type="match status" value="1"/>
</dbReference>
<evidence type="ECO:0000313" key="9">
    <source>
        <dbReference type="Proteomes" id="UP000183954"/>
    </source>
</evidence>
<dbReference type="PROSITE" id="PS00301">
    <property type="entry name" value="G_TR_1"/>
    <property type="match status" value="1"/>
</dbReference>
<dbReference type="GO" id="GO:0032790">
    <property type="term" value="P:ribosome disassembly"/>
    <property type="evidence" value="ECO:0007669"/>
    <property type="project" value="TreeGrafter"/>
</dbReference>
<evidence type="ECO:0000256" key="1">
    <source>
        <dbReference type="ARBA" id="ARBA00003987"/>
    </source>
</evidence>
<dbReference type="NCBIfam" id="TIGR00231">
    <property type="entry name" value="small_GTP"/>
    <property type="match status" value="1"/>
</dbReference>
<dbReference type="InterPro" id="IPR005517">
    <property type="entry name" value="Transl_elong_EFG/EF2_IV"/>
</dbReference>
<dbReference type="PROSITE" id="PS51722">
    <property type="entry name" value="G_TR_2"/>
    <property type="match status" value="1"/>
</dbReference>
<dbReference type="Gene3D" id="3.30.70.870">
    <property type="entry name" value="Elongation Factor G (Translational Gtpase), domain 3"/>
    <property type="match status" value="1"/>
</dbReference>
<dbReference type="InterPro" id="IPR053905">
    <property type="entry name" value="EF-G-like_DII"/>
</dbReference>
<keyword evidence="3" id="KW-0648">Protein biosynthesis</keyword>
<dbReference type="Proteomes" id="UP000183954">
    <property type="component" value="Unassembled WGS sequence"/>
</dbReference>
<evidence type="ECO:0000259" key="7">
    <source>
        <dbReference type="PROSITE" id="PS51722"/>
    </source>
</evidence>
<reference evidence="9" key="1">
    <citation type="submission" date="2016-11" db="EMBL/GenBank/DDBJ databases">
        <authorList>
            <person name="Varghese N."/>
            <person name="Submissions S."/>
        </authorList>
    </citation>
    <scope>NUCLEOTIDE SEQUENCE [LARGE SCALE GENOMIC DNA]</scope>
    <source>
        <strain evidence="9">DSM 15449</strain>
    </source>
</reference>
<dbReference type="GO" id="GO:0003924">
    <property type="term" value="F:GTPase activity"/>
    <property type="evidence" value="ECO:0007669"/>
    <property type="project" value="InterPro"/>
</dbReference>
<evidence type="ECO:0000256" key="4">
    <source>
        <dbReference type="ARBA" id="ARBA00023134"/>
    </source>
</evidence>
<dbReference type="STRING" id="1121420.SAMN02746098_04969"/>
<name>A0A1M6FN70_9FIRM</name>
<dbReference type="InterPro" id="IPR031157">
    <property type="entry name" value="G_TR_CS"/>
</dbReference>
<dbReference type="SMART" id="SM00889">
    <property type="entry name" value="EFG_IV"/>
    <property type="match status" value="1"/>
</dbReference>
<dbReference type="CDD" id="cd10912">
    <property type="entry name" value="PIN_YacP-like"/>
    <property type="match status" value="1"/>
</dbReference>
<dbReference type="InterPro" id="IPR009000">
    <property type="entry name" value="Transl_B-barrel_sf"/>
</dbReference>
<evidence type="ECO:0000256" key="2">
    <source>
        <dbReference type="ARBA" id="ARBA00022741"/>
    </source>
</evidence>
<dbReference type="AlphaFoldDB" id="A0A1M6FN70"/>
<evidence type="ECO:0000313" key="8">
    <source>
        <dbReference type="EMBL" id="SHI99115.1"/>
    </source>
</evidence>
<dbReference type="Pfam" id="PF00009">
    <property type="entry name" value="GTP_EFTU"/>
    <property type="match status" value="1"/>
</dbReference>
<dbReference type="Gene3D" id="2.40.30.10">
    <property type="entry name" value="Translation factors"/>
    <property type="match status" value="1"/>
</dbReference>
<dbReference type="PANTHER" id="PTHR43261">
    <property type="entry name" value="TRANSLATION ELONGATION FACTOR G-RELATED"/>
    <property type="match status" value="1"/>
</dbReference>
<dbReference type="InterPro" id="IPR035650">
    <property type="entry name" value="Tet_C"/>
</dbReference>
<dbReference type="OrthoDB" id="9804431at2"/>
<dbReference type="InterPro" id="IPR020568">
    <property type="entry name" value="Ribosomal_Su5_D2-typ_SF"/>
</dbReference>
<dbReference type="Pfam" id="PF03764">
    <property type="entry name" value="EFG_IV"/>
    <property type="match status" value="1"/>
</dbReference>
<dbReference type="SUPFAM" id="SSF54980">
    <property type="entry name" value="EF-G C-terminal domain-like"/>
    <property type="match status" value="2"/>
</dbReference>
<protein>
    <submittedName>
        <fullName evidence="8">Small GTP-binding protein domain-containing protein</fullName>
    </submittedName>
</protein>
<dbReference type="Pfam" id="PF22042">
    <property type="entry name" value="EF-G_D2"/>
    <property type="match status" value="1"/>
</dbReference>
<comment type="function">
    <text evidence="1">Abolishes the inhibitory effect of tetracyclin on protein synthesis by a non-covalent modification of the ribosomes.</text>
</comment>
<dbReference type="InterPro" id="IPR005225">
    <property type="entry name" value="Small_GTP-bd"/>
</dbReference>
<dbReference type="InterPro" id="IPR000640">
    <property type="entry name" value="EFG_V-like"/>
</dbReference>
<dbReference type="SUPFAM" id="SSF50447">
    <property type="entry name" value="Translation proteins"/>
    <property type="match status" value="1"/>
</dbReference>
<dbReference type="PRINTS" id="PR00315">
    <property type="entry name" value="ELONGATNFCT"/>
</dbReference>
<keyword evidence="2" id="KW-0547">Nucleotide-binding</keyword>
<dbReference type="CDD" id="cd01684">
    <property type="entry name" value="Tet_like_IV"/>
    <property type="match status" value="1"/>
</dbReference>
<keyword evidence="9" id="KW-1185">Reference proteome</keyword>
<dbReference type="Gene3D" id="3.30.70.240">
    <property type="match status" value="1"/>
</dbReference>
<dbReference type="InterPro" id="IPR010298">
    <property type="entry name" value="YacP-like"/>
</dbReference>
<dbReference type="InterPro" id="IPR027417">
    <property type="entry name" value="P-loop_NTPase"/>
</dbReference>
<dbReference type="Pfam" id="PF05991">
    <property type="entry name" value="NYN_YacP"/>
    <property type="match status" value="1"/>
</dbReference>
<accession>A0A1M6FN70</accession>
<keyword evidence="4" id="KW-0342">GTP-binding</keyword>
<dbReference type="GO" id="GO:0006412">
    <property type="term" value="P:translation"/>
    <property type="evidence" value="ECO:0007669"/>
    <property type="project" value="UniProtKB-KW"/>
</dbReference>
<evidence type="ECO:0000256" key="6">
    <source>
        <dbReference type="SAM" id="Coils"/>
    </source>
</evidence>
<dbReference type="GO" id="GO:0005525">
    <property type="term" value="F:GTP binding"/>
    <property type="evidence" value="ECO:0007669"/>
    <property type="project" value="UniProtKB-KW"/>
</dbReference>
<dbReference type="InterPro" id="IPR035647">
    <property type="entry name" value="EFG_III/V"/>
</dbReference>
<evidence type="ECO:0000256" key="3">
    <source>
        <dbReference type="ARBA" id="ARBA00022917"/>
    </source>
</evidence>
<feature type="domain" description="Tr-type G" evidence="7">
    <location>
        <begin position="1"/>
        <end position="227"/>
    </location>
</feature>
<keyword evidence="6" id="KW-0175">Coiled coil</keyword>
<proteinExistence type="predicted"/>
<dbReference type="PRINTS" id="PR01037">
    <property type="entry name" value="TCRTETOQM"/>
</dbReference>
<dbReference type="GO" id="GO:0046677">
    <property type="term" value="P:response to antibiotic"/>
    <property type="evidence" value="ECO:0007669"/>
    <property type="project" value="UniProtKB-KW"/>
</dbReference>
<dbReference type="CDD" id="cd03711">
    <property type="entry name" value="Tet_C"/>
    <property type="match status" value="1"/>
</dbReference>